<dbReference type="SUPFAM" id="SSF103190">
    <property type="entry name" value="Sensory domain-like"/>
    <property type="match status" value="2"/>
</dbReference>
<keyword evidence="5" id="KW-0808">Transferase</keyword>
<dbReference type="Gene3D" id="3.30.70.270">
    <property type="match status" value="1"/>
</dbReference>
<name>A0A072HQI0_VIBPH</name>
<dbReference type="NCBIfam" id="TIGR00254">
    <property type="entry name" value="GGDEF"/>
    <property type="match status" value="1"/>
</dbReference>
<dbReference type="InterPro" id="IPR050469">
    <property type="entry name" value="Diguanylate_Cyclase"/>
</dbReference>
<comment type="subcellular location">
    <subcellularLocation>
        <location evidence="2">Cell inner membrane</location>
    </subcellularLocation>
</comment>
<dbReference type="Gene3D" id="1.20.5.170">
    <property type="match status" value="1"/>
</dbReference>
<dbReference type="GO" id="GO:1902201">
    <property type="term" value="P:negative regulation of bacterial-type flagellum-dependent cell motility"/>
    <property type="evidence" value="ECO:0007669"/>
    <property type="project" value="TreeGrafter"/>
</dbReference>
<dbReference type="Proteomes" id="UP000321504">
    <property type="component" value="Unassembled WGS sequence"/>
</dbReference>
<dbReference type="RefSeq" id="WP_020840034.1">
    <property type="nucleotide sequence ID" value="NZ_CANUHX010000002.1"/>
</dbReference>
<dbReference type="Gene3D" id="3.30.450.20">
    <property type="entry name" value="PAS domain"/>
    <property type="match status" value="3"/>
</dbReference>
<keyword evidence="7" id="KW-0418">Kinase</keyword>
<evidence type="ECO:0000256" key="1">
    <source>
        <dbReference type="ARBA" id="ARBA00001946"/>
    </source>
</evidence>
<dbReference type="InterPro" id="IPR048760">
    <property type="entry name" value="VP0354-like_sensor_dom"/>
</dbReference>
<dbReference type="PANTHER" id="PTHR45138">
    <property type="entry name" value="REGULATORY COMPONENTS OF SENSORY TRANSDUCTION SYSTEM"/>
    <property type="match status" value="1"/>
</dbReference>
<organism evidence="11 12">
    <name type="scientific">Vibrio parahaemolyticus</name>
    <dbReference type="NCBI Taxonomy" id="670"/>
    <lineage>
        <taxon>Bacteria</taxon>
        <taxon>Pseudomonadati</taxon>
        <taxon>Pseudomonadota</taxon>
        <taxon>Gammaproteobacteria</taxon>
        <taxon>Vibrionales</taxon>
        <taxon>Vibrionaceae</taxon>
        <taxon>Vibrio</taxon>
    </lineage>
</organism>
<dbReference type="EMBL" id="VRMQ01000004">
    <property type="protein sequence ID" value="TXN14907.1"/>
    <property type="molecule type" value="Genomic_DNA"/>
</dbReference>
<keyword evidence="8" id="KW-0067">ATP-binding</keyword>
<dbReference type="GO" id="GO:0043709">
    <property type="term" value="P:cell adhesion involved in single-species biofilm formation"/>
    <property type="evidence" value="ECO:0007669"/>
    <property type="project" value="TreeGrafter"/>
</dbReference>
<protein>
    <recommendedName>
        <fullName evidence="3">diguanylate cyclase</fullName>
        <ecNumber evidence="3">2.7.7.65</ecNumber>
    </recommendedName>
</protein>
<keyword evidence="6" id="KW-0547">Nucleotide-binding</keyword>
<dbReference type="EC" id="2.7.7.65" evidence="3"/>
<gene>
    <name evidence="11" type="ORF">FVP01_18160</name>
</gene>
<dbReference type="InterPro" id="IPR029151">
    <property type="entry name" value="Sensor-like_sf"/>
</dbReference>
<evidence type="ECO:0000256" key="3">
    <source>
        <dbReference type="ARBA" id="ARBA00012528"/>
    </source>
</evidence>
<dbReference type="Pfam" id="PF13426">
    <property type="entry name" value="PAS_9"/>
    <property type="match status" value="1"/>
</dbReference>
<dbReference type="NCBIfam" id="TIGR00229">
    <property type="entry name" value="sensory_box"/>
    <property type="match status" value="1"/>
</dbReference>
<reference evidence="11 12" key="1">
    <citation type="submission" date="2019-08" db="EMBL/GenBank/DDBJ databases">
        <title>Emerging of two pre-pandemic pathogenic O4:KUT lineages of Vibrio parahaemolyticus in coastal eastern China.</title>
        <authorList>
            <person name="Yu H."/>
        </authorList>
    </citation>
    <scope>NUCLEOTIDE SEQUENCE [LARGE SCALE GENOMIC DNA]</scope>
    <source>
        <strain evidence="11 12">HZ17-383</strain>
    </source>
</reference>
<keyword evidence="9" id="KW-0902">Two-component regulatory system</keyword>
<evidence type="ECO:0000256" key="9">
    <source>
        <dbReference type="ARBA" id="ARBA00023012"/>
    </source>
</evidence>
<keyword evidence="4" id="KW-0597">Phosphoprotein</keyword>
<dbReference type="InterPro" id="IPR043128">
    <property type="entry name" value="Rev_trsase/Diguanyl_cyclase"/>
</dbReference>
<dbReference type="GO" id="GO:0005886">
    <property type="term" value="C:plasma membrane"/>
    <property type="evidence" value="ECO:0007669"/>
    <property type="project" value="UniProtKB-SubCell"/>
</dbReference>
<evidence type="ECO:0000313" key="11">
    <source>
        <dbReference type="EMBL" id="TXN14907.1"/>
    </source>
</evidence>
<dbReference type="PROSITE" id="PS50113">
    <property type="entry name" value="PAC"/>
    <property type="match status" value="1"/>
</dbReference>
<dbReference type="PANTHER" id="PTHR45138:SF9">
    <property type="entry name" value="DIGUANYLATE CYCLASE DGCM-RELATED"/>
    <property type="match status" value="1"/>
</dbReference>
<dbReference type="SUPFAM" id="SSF55073">
    <property type="entry name" value="Nucleotide cyclase"/>
    <property type="match status" value="1"/>
</dbReference>
<dbReference type="InterPro" id="IPR000160">
    <property type="entry name" value="GGDEF_dom"/>
</dbReference>
<dbReference type="Pfam" id="PF00990">
    <property type="entry name" value="GGDEF"/>
    <property type="match status" value="1"/>
</dbReference>
<evidence type="ECO:0000256" key="6">
    <source>
        <dbReference type="ARBA" id="ARBA00022741"/>
    </source>
</evidence>
<dbReference type="SUPFAM" id="SSF55785">
    <property type="entry name" value="PYP-like sensor domain (PAS domain)"/>
    <property type="match status" value="1"/>
</dbReference>
<evidence type="ECO:0000256" key="5">
    <source>
        <dbReference type="ARBA" id="ARBA00022679"/>
    </source>
</evidence>
<comment type="catalytic activity">
    <reaction evidence="10">
        <text>2 GTP = 3',3'-c-di-GMP + 2 diphosphate</text>
        <dbReference type="Rhea" id="RHEA:24898"/>
        <dbReference type="ChEBI" id="CHEBI:33019"/>
        <dbReference type="ChEBI" id="CHEBI:37565"/>
        <dbReference type="ChEBI" id="CHEBI:58805"/>
        <dbReference type="EC" id="2.7.7.65"/>
    </reaction>
</comment>
<dbReference type="PROSITE" id="PS50887">
    <property type="entry name" value="GGDEF"/>
    <property type="match status" value="1"/>
</dbReference>
<dbReference type="InterPro" id="IPR000014">
    <property type="entry name" value="PAS"/>
</dbReference>
<dbReference type="GO" id="GO:0005524">
    <property type="term" value="F:ATP binding"/>
    <property type="evidence" value="ECO:0007669"/>
    <property type="project" value="UniProtKB-KW"/>
</dbReference>
<dbReference type="GO" id="GO:0000160">
    <property type="term" value="P:phosphorelay signal transduction system"/>
    <property type="evidence" value="ECO:0007669"/>
    <property type="project" value="UniProtKB-KW"/>
</dbReference>
<evidence type="ECO:0000256" key="2">
    <source>
        <dbReference type="ARBA" id="ARBA00004533"/>
    </source>
</evidence>
<dbReference type="InterPro" id="IPR029787">
    <property type="entry name" value="Nucleotide_cyclase"/>
</dbReference>
<evidence type="ECO:0000256" key="4">
    <source>
        <dbReference type="ARBA" id="ARBA00022553"/>
    </source>
</evidence>
<evidence type="ECO:0000256" key="8">
    <source>
        <dbReference type="ARBA" id="ARBA00022840"/>
    </source>
</evidence>
<dbReference type="SMART" id="SM00267">
    <property type="entry name" value="GGDEF"/>
    <property type="match status" value="1"/>
</dbReference>
<dbReference type="GO" id="GO:0052621">
    <property type="term" value="F:diguanylate cyclase activity"/>
    <property type="evidence" value="ECO:0007669"/>
    <property type="project" value="UniProtKB-EC"/>
</dbReference>
<proteinExistence type="predicted"/>
<dbReference type="FunFam" id="3.30.70.270:FF:000001">
    <property type="entry name" value="Diguanylate cyclase domain protein"/>
    <property type="match status" value="1"/>
</dbReference>
<comment type="caution">
    <text evidence="11">The sequence shown here is derived from an EMBL/GenBank/DDBJ whole genome shotgun (WGS) entry which is preliminary data.</text>
</comment>
<dbReference type="PROSITE" id="PS50112">
    <property type="entry name" value="PAS"/>
    <property type="match status" value="1"/>
</dbReference>
<dbReference type="InterPro" id="IPR035965">
    <property type="entry name" value="PAS-like_dom_sf"/>
</dbReference>
<dbReference type="CDD" id="cd01949">
    <property type="entry name" value="GGDEF"/>
    <property type="match status" value="1"/>
</dbReference>
<dbReference type="InterPro" id="IPR000700">
    <property type="entry name" value="PAS-assoc_C"/>
</dbReference>
<dbReference type="Pfam" id="PF21623">
    <property type="entry name" value="HK_sensor_dom_bact"/>
    <property type="match status" value="1"/>
</dbReference>
<comment type="cofactor">
    <cofactor evidence="1">
        <name>Mg(2+)</name>
        <dbReference type="ChEBI" id="CHEBI:18420"/>
    </cofactor>
</comment>
<evidence type="ECO:0000256" key="10">
    <source>
        <dbReference type="ARBA" id="ARBA00034247"/>
    </source>
</evidence>
<evidence type="ECO:0000256" key="7">
    <source>
        <dbReference type="ARBA" id="ARBA00022777"/>
    </source>
</evidence>
<evidence type="ECO:0000313" key="12">
    <source>
        <dbReference type="Proteomes" id="UP000321504"/>
    </source>
</evidence>
<accession>A0A072HQI0</accession>
<dbReference type="AlphaFoldDB" id="A0A072HQI0"/>
<sequence length="626" mass="71435">MKVKKLVGTLLATALFFSALTATYYYQKYQALLANNVENTAKEALHQLAYTGREYNNIQDQIETISDLLGHSQSLYDYLREPSKANLTILENMWSSVARNQKLYKQIRFLDTSGTEKVRIKYDFKTGIAGPSLILRDKSAREYFKYAQSLDNEQISAWGIELERDKGELVYPLSPSLRILMPISVNDVRQGYLVLNVDIEYLSSLLNYSPVRDFHIELVKHKGFYIASPDESRLYGDIIPERSQFNFSNMYPDIWPRVVSEQAGYSYNGEHLIAFSSIKFVSNEPLHLIIDLSNEQLSKRATRDINDLIQESLFVLSLVLVFTLPITALALHYRRHSVESKLARAALDGMTAVMISDASLRIIMVNQEFENMMGYSTEQVKGSNAHSLILLPEDLEETLNIWNKLGRENVWEGEVRCRTQLNHVFTAIMRIQANLTKSGKISYYITSLVDISERKALEEQLRNLSEKDGLTGLWNRRKFEEQLTHYANIVERYPDTPTTCLALFDIDHFKRINDERGHDEGDKVICSVAETLLREVRTTDFVSRVGGEEFAVIMPHTTVKEAEVVLNRLRVAVQLRSNMTVTVSAGYSDLTADRTRSYKCADIALYESKSAGRNCVSLCHSIDDIA</sequence>
<dbReference type="GO" id="GO:0016301">
    <property type="term" value="F:kinase activity"/>
    <property type="evidence" value="ECO:0007669"/>
    <property type="project" value="UniProtKB-KW"/>
</dbReference>
<dbReference type="CDD" id="cd00130">
    <property type="entry name" value="PAS"/>
    <property type="match status" value="1"/>
</dbReference>